<proteinExistence type="predicted"/>
<keyword evidence="1 2" id="KW-0732">Signal</keyword>
<dbReference type="PROSITE" id="PS51318">
    <property type="entry name" value="TAT"/>
    <property type="match status" value="1"/>
</dbReference>
<dbReference type="OrthoDB" id="193314at2"/>
<dbReference type="InterPro" id="IPR036412">
    <property type="entry name" value="HAD-like_sf"/>
</dbReference>
<gene>
    <name evidence="3" type="ORF">EAH86_06285</name>
</gene>
<feature type="signal peptide" evidence="2">
    <location>
        <begin position="1"/>
        <end position="44"/>
    </location>
</feature>
<accession>A0A502CYP1</accession>
<dbReference type="AlphaFoldDB" id="A0A502CYP1"/>
<dbReference type="Pfam" id="PF03767">
    <property type="entry name" value="Acid_phosphat_B"/>
    <property type="match status" value="2"/>
</dbReference>
<evidence type="ECO:0000313" key="3">
    <source>
        <dbReference type="EMBL" id="TPG18018.1"/>
    </source>
</evidence>
<feature type="chain" id="PRO_5021443721" description="Acid phosphatase of HAD superfamily subfamily IIIB" evidence="2">
    <location>
        <begin position="45"/>
        <end position="552"/>
    </location>
</feature>
<dbReference type="InterPro" id="IPR023214">
    <property type="entry name" value="HAD_sf"/>
</dbReference>
<evidence type="ECO:0008006" key="5">
    <source>
        <dbReference type="Google" id="ProtNLM"/>
    </source>
</evidence>
<comment type="caution">
    <text evidence="3">The sequence shown here is derived from an EMBL/GenBank/DDBJ whole genome shotgun (WGS) entry which is preliminary data.</text>
</comment>
<dbReference type="InterPro" id="IPR006311">
    <property type="entry name" value="TAT_signal"/>
</dbReference>
<evidence type="ECO:0000256" key="1">
    <source>
        <dbReference type="ARBA" id="ARBA00022729"/>
    </source>
</evidence>
<dbReference type="PANTHER" id="PTHR31284:SF10">
    <property type="entry name" value="ACID PHOSPHATASE-LIKE PROTEIN"/>
    <property type="match status" value="1"/>
</dbReference>
<name>A0A502CYP1_9MICO</name>
<keyword evidence="4" id="KW-1185">Reference proteome</keyword>
<reference evidence="3 4" key="1">
    <citation type="journal article" date="2019" name="Environ. Microbiol.">
        <title>Species interactions and distinct microbial communities in high Arctic permafrost affected cryosols are associated with the CH4 and CO2 gas fluxes.</title>
        <authorList>
            <person name="Altshuler I."/>
            <person name="Hamel J."/>
            <person name="Turney S."/>
            <person name="Magnuson E."/>
            <person name="Levesque R."/>
            <person name="Greer C."/>
            <person name="Whyte L.G."/>
        </authorList>
    </citation>
    <scope>NUCLEOTIDE SEQUENCE [LARGE SCALE GENOMIC DNA]</scope>
    <source>
        <strain evidence="3 4">S9.3A</strain>
    </source>
</reference>
<evidence type="ECO:0000313" key="4">
    <source>
        <dbReference type="Proteomes" id="UP000317722"/>
    </source>
</evidence>
<dbReference type="Gene3D" id="3.40.50.1000">
    <property type="entry name" value="HAD superfamily/HAD-like"/>
    <property type="match status" value="2"/>
</dbReference>
<protein>
    <recommendedName>
        <fullName evidence="5">Acid phosphatase of HAD superfamily subfamily IIIB</fullName>
    </recommendedName>
</protein>
<dbReference type="RefSeq" id="WP_140737789.1">
    <property type="nucleotide sequence ID" value="NZ_RCZM01000002.1"/>
</dbReference>
<organism evidence="3 4">
    <name type="scientific">Pedococcus bigeumensis</name>
    <dbReference type="NCBI Taxonomy" id="433644"/>
    <lineage>
        <taxon>Bacteria</taxon>
        <taxon>Bacillati</taxon>
        <taxon>Actinomycetota</taxon>
        <taxon>Actinomycetes</taxon>
        <taxon>Micrococcales</taxon>
        <taxon>Intrasporangiaceae</taxon>
        <taxon>Pedococcus</taxon>
    </lineage>
</organism>
<evidence type="ECO:0000256" key="2">
    <source>
        <dbReference type="SAM" id="SignalP"/>
    </source>
</evidence>
<sequence length="552" mass="59269">MAHPVHSRRGGPSAAHIRRTAVTAGAAVLALAAAALTGAGPATAHGTDGRLAPRTHFTMQADGSSGLTAGGEGIPNIDSVKKTIYSYYGDPTGTGAANPTSSPYISEMSSILAAQRRALPRLLADAKRHHQKPAIVFDADDTTLWTYQMEVGDMKFVFTPAAQTPWVDGERFPATPGMVDFVNDAQAMGFTVFGLTGRSDSQKAHTVSNLAKVGYTAFPADRFFTKYNSGTTPPSYLTCVAAPSCNTVEYKAGTRKHIEQDLGYDIVLNVGDQWSDLQGGYADRSLKLPNPTYYLPSPNLPGVKEPRLAPRTRFTMKPDGSSGLTQSGEGIPNIDVVKKTIAVYYGDTGTGTSNKVSSPYISEITKLIDRRSGQLLQQCRSEAKHGGNPAIVLDADDTTLWTYDMEVAAMHFVFDPTVQDQQWVQPQRFPATPGMVSFANAAADAGCTLVGLTGRNTTQRNATLGNLAKVGYTGFSPDNYYTKWTSTEPIPSYATCVLAPRCTTIEYKSQTRAHVEAQGFDIIANFGDQYSDLIGGSADRAIKLPNPTYYLP</sequence>
<dbReference type="Proteomes" id="UP000317722">
    <property type="component" value="Unassembled WGS sequence"/>
</dbReference>
<dbReference type="EMBL" id="RCZM01000002">
    <property type="protein sequence ID" value="TPG18018.1"/>
    <property type="molecule type" value="Genomic_DNA"/>
</dbReference>
<dbReference type="InterPro" id="IPR005519">
    <property type="entry name" value="Acid_phosphat_B-like"/>
</dbReference>
<dbReference type="PANTHER" id="PTHR31284">
    <property type="entry name" value="ACID PHOSPHATASE-LIKE PROTEIN"/>
    <property type="match status" value="1"/>
</dbReference>
<dbReference type="SUPFAM" id="SSF56784">
    <property type="entry name" value="HAD-like"/>
    <property type="match status" value="2"/>
</dbReference>